<dbReference type="InterPro" id="IPR001715">
    <property type="entry name" value="CH_dom"/>
</dbReference>
<keyword evidence="5" id="KW-0966">Cell projection</keyword>
<name>A0AA85J3D0_TRIRE</name>
<dbReference type="Pfam" id="PF22544">
    <property type="entry name" value="HYDIN_VesB_CFA65-like_Ig"/>
    <property type="match status" value="1"/>
</dbReference>
<sequence>MIPCKTPFVDILGIRIKPCEIVFRDIQNDSQYTTPLTIQNVCSSKKTVRFYPPLTEKIEITDGQTDIILAPGICHTCTVFLKVSEAKESTESIVLTIDGNPHKVPIQIFTPIPVWDIPRSLNLGVLVQENRVITKTLFIENKGSRHGKFRILSISSSSIDIVPRSGIVEPNSHVNLKVTFIPRDICDFVEVVRIQVDGSEVLSIEIIGKVIKPEFKMTNRQTSEGDKSGALINHWNYGYLYYNSNVYCKWNLTNYSPKNTSFFASFCNKNDSKLKSSIGRDNVSKSARSSSPVQISEYFSINPDHGELKPFEKLPVSISLAPRWKKSKQGFISLNESPPIKPFSVYLRIRKVDLGAGDCSNKEESQSSARSSFTLDEKNDNLEIILTGCLIPVQLLISPNNQPLDPENQEDTKLNEKANNEGIKIRQMYENQLSIHFPACLTGFKRCAYLKLSNQSKHLPIHFQIPRIAHFTVKPDKGVISPLNSCSITVCFSPKQFGEFHTVQYIHILSKSNDENPTVIYQSKLIFHGYSPTITIPQEVKFNPGIVPKWAHEVGRNTDRVTFGSNYECPRAAIISLMSMKSLKGLQSHVSRFETLAKLSTKIAFPNDRYASVRPTNKQDEFKTLFCRLARYTYTDPYYEWNEEEMHNISKRQLTYSEVYRDHAQLIKRIQEDRKLMRWNEPPNDGVVLMELDKLSPRLGIEDFEEFKQAIYKGGKLQPINDEKITESTTKNTKKKKRAVKALPLKPVAKSTANEECNWMLTVKDIDEISIHPTKVDFEHICPNTESTKFITITNPLNQCISFRLDTNQVEFKPNTIRYYVIQPRSKLDFSMVKNKFCFHHISNLNFSLNDQYKSNLVVCATVVPVELTLAPSSVELTSANSSCGLIGISGMRGYVTLFNPLHAPAKFHWLSAGTQNPFTIRPKLGIVEPFSSLNCEIVFYPCQRNTSMEGRFQLKMPGVDEKEMGTPSTTTEGQNSILFTINKDFKNIVNLNGGMSLYMHRLSGALPAKVEMQVSPTEGEIPIGGEITLKVTCLPLGLGKFESTMILSTYDGQNIDLSLCGTVLKPQIELLSNTFEFGGVRVGSVKSLPFGIINNGITRALIEISLDKYNEFQILDNNKSLTTDECMDEQINMNERVASTKSQLSSSSLFNKSEKQPVVDTTNLNSQNYSEYDKTSEVYRIFISPKAKWIGSIIYKPKVVSLHDFTLPLIINKLSPKLLSQQFEEVNNSNEEQLVNEDESNSKLTSKELEPRVLATGLRRPITTEPKNGALKFTGTLGDTPSESGNVLYQHLSIKSIINVPMKWHLAVYEIQRFNKRYGYGKLTIRDINGTELLPDLDGYINGDFMGCNDKNVQLEIQLCPIQAGCFKLNLPLWLTFLESFECERSPKSNHTHYQTLQIIIELKKMEIKFEPERILLPPVPTGVNVRVPVSLTSYQLNKPTKITGFWNFLPACEVQSPICEANIQCPFTVEYPEGQIIKPDNALSTCNTGSLNLLLIFNSKINGLVLAPNPRPLCLVIIASNVNTDVDGTSYSSKRNAYSSYICSAALPVSAAADNSLISWFDYVTRRPNEFRLNYPQNSAVIVSKLKKIKYSQNFNILALYHLFNELKLTQKEYLDTEDTFSDQSSNVDNNMQQKFDQKSMCGLGYSNLNCKTYNISNSPLLLETHLDNLNDTDHRRPSPSTMGTTMTNIYGSSTFLPDWQLIDHAATEYLQRWLSVHGFPNGRHSLKFPEDFRNCISLSATVADLSVMGEKQKSYIKSQSNLMISESSRSSKLKKNNNNNSHGNDKTSNEFVSRSLNPLYNCLQHLCGDKQPPGLLPSINLSINNPYEALSTVYFYCSALLTFARSQGSCLPHVLPEHLMDPNDYHLWHKYGCPGLTESARILHVSFSQNFGTTPTTYSESNQTAETVNKQNDHHGDSLKINLCPLKESNVEQFLIISERAWTDLMLQIIKCLLFNRIDINSLDSAYLPPKELLKNKSNEASPSAISSSTSPLSYSQPNESNYETKQILEHAVDSLEKTDRKQISKLINSTDLQIDSCYSSCERILLTWLNYCYHQYACQIWPDNKSIFMDRLIVTNFDNDLRDGIVLASTIGAYIPSLIPNFLSKIYTQPTSNEKCFHNAIILVQALRTIRFEYDLYPSDITSPHPCAMSLLCLHLFCQLPDYLPKQTIQLTGLLNSSAKRQLVITNTSSHFLTYSCIIIGPNATDFNCTSSGNLNKSTKRENNKVKKCPNSINDNITNNNSNNGQVYNNMKEMKITVPSKGKVQLSLEYKSRFLKATEAIFLAVSQRQNGCHGKNLSFILSGTVGGLEALQAKVVRSPCYQMTEFKLPVINPYKTGGIFQITVIESHTDLFNAICQVRGLNTNKNESNSRNILTSESYTVTERSSFDESSDNSQLPPEIMKEYYQRTQYQSFHCREFSIELHGNANNSSTNLHTTKISNDVDSKQQQLQIFESCRQGIDELSIVYLPLGWGTRECCLLLSNEMIGEFVVLLKGIAQLPQPSVLPFSDSFDGANNQKSLKENERGYRIKSAVAAASFGRSGDPNVIYLRCPIGCEIKETLWLPVKNESRRMALLNAIRIRLSPAEVKRRELANTLESDELLELANKELTLLNYEENSFGKNSKSQKRLHVSRHLMYSVEVDSSMIRVPSKIQVPTQLDSDSDSTFPLTLQIKADKPGLTSAKLVLQGPDDIRLYRIECVALPDNEKIVLTFTSPLNHPITQPLPIVNRTAYDWELVAKFTGYPVWFTGPSTVSIPSNTTIQYSITYLPRREAESHTKLVLQNISDGSQLEYHLNGNVLKPMSLGKINLEFTINPCDISDGICKITKQTHLQTFTVKVPNSTSVKQSFQLQTNLPKGLIEWIPNNQKSKINRIEVMSGRTDDCKFQVSASKRGCYQGVLVFLADNQTNNQDSDDDNENNDEHMSTNRTSMNHFNETSHKLNETEETGNQVYRIWYEIEINIKPGPPIKQVEIVCPCLSCKTIELPFTIQSDWFTDGRVVEFDVVLDDKCLSGSKTHSLQPENNSSVISSVYMLEYTPSIVGVSSAAVIFHNNDCGEFWIELLLKAVKPEIVNVPIIEAELGSSKITKIVLNNPTDEMYILKPKITNTDVFKLQLATSAKQLANITSPYLLETDNKNESRIQMSTICQYPNDDLLHFSEDLNYSSQLSLTNRSISSAVNGTIKLKPKSMLSLGLKFTPCDIGETEHQGSIVFYSEKLTEWCFTLCGKGLMPEPRDPINVSVLIGSATTLVVPITNPFKYDVLLDIHLSESTLCGLFKQLEDTHNAILKKKFNNVPPNSNDDDSKDNIKENLVEANECNCDDDHDHDKSFIKAASKPINGNVYSAFQLLVKQKKNILLTSKKVFEIPISFAPLEMREHEALCTVRMYKANSAAHDLNKTATSISPIRWLVPIKGIPEMKSLTYPSRDTHEFISPYSYNYKNSLIKPLVISGTVRSKSYFIITLRLLNSLAQMLDPSLSFRDQLKDIEVYSVTSQEEIVKLNEQMFSQTTPTMITDPLSNHHSTTLWDQIQVGSLEWTMKPIVKKVDEYLAQLVELDKALMRSLNIKLIGVKKHDDSEITEINLGMIFSPAISFKCSADLMVRSCLGAIWRFGLLFRSNDPPVDDVIYFPHNGIGRSVKVQLALSSQTNEPMKFIARLYPENQTEYTVEPMQGELPPTKSIKNTSAGIDSTLTITFKPNSYGKPIKARLLIQVRQ</sequence>
<dbReference type="InterPro" id="IPR013783">
    <property type="entry name" value="Ig-like_fold"/>
</dbReference>
<comment type="subcellular location">
    <subcellularLocation>
        <location evidence="1">Cell projection</location>
        <location evidence="1">Cilium</location>
    </subcellularLocation>
    <subcellularLocation>
        <location evidence="2">Cytoplasm</location>
    </subcellularLocation>
</comment>
<feature type="domain" description="MSP" evidence="8">
    <location>
        <begin position="3616"/>
        <end position="3715"/>
    </location>
</feature>
<evidence type="ECO:0000259" key="8">
    <source>
        <dbReference type="PROSITE" id="PS50202"/>
    </source>
</evidence>
<accession>A0AA85J3D0</accession>
<evidence type="ECO:0008006" key="11">
    <source>
        <dbReference type="Google" id="ProtNLM"/>
    </source>
</evidence>
<organism evidence="9 10">
    <name type="scientific">Trichobilharzia regenti</name>
    <name type="common">Nasal bird schistosome</name>
    <dbReference type="NCBI Taxonomy" id="157069"/>
    <lineage>
        <taxon>Eukaryota</taxon>
        <taxon>Metazoa</taxon>
        <taxon>Spiralia</taxon>
        <taxon>Lophotrochozoa</taxon>
        <taxon>Platyhelminthes</taxon>
        <taxon>Trematoda</taxon>
        <taxon>Digenea</taxon>
        <taxon>Strigeidida</taxon>
        <taxon>Schistosomatoidea</taxon>
        <taxon>Schistosomatidae</taxon>
        <taxon>Trichobilharzia</taxon>
    </lineage>
</organism>
<dbReference type="InterPro" id="IPR053879">
    <property type="entry name" value="HYDIN_VesB_CFA65-like_Ig"/>
</dbReference>
<feature type="compositionally biased region" description="Polar residues" evidence="6">
    <location>
        <begin position="2928"/>
        <end position="2937"/>
    </location>
</feature>
<dbReference type="InterPro" id="IPR000535">
    <property type="entry name" value="MSP_dom"/>
</dbReference>
<keyword evidence="4" id="KW-0969">Cilium</keyword>
<feature type="compositionally biased region" description="Low complexity" evidence="6">
    <location>
        <begin position="1982"/>
        <end position="1999"/>
    </location>
</feature>
<dbReference type="InterPro" id="IPR036872">
    <property type="entry name" value="CH_dom_sf"/>
</dbReference>
<dbReference type="SUPFAM" id="SSF49354">
    <property type="entry name" value="PapD-like"/>
    <property type="match status" value="1"/>
</dbReference>
<feature type="region of interest" description="Disordered" evidence="6">
    <location>
        <begin position="1982"/>
        <end position="2002"/>
    </location>
</feature>
<evidence type="ECO:0000313" key="9">
    <source>
        <dbReference type="Proteomes" id="UP000050795"/>
    </source>
</evidence>
<evidence type="ECO:0000256" key="2">
    <source>
        <dbReference type="ARBA" id="ARBA00004496"/>
    </source>
</evidence>
<dbReference type="Proteomes" id="UP000050795">
    <property type="component" value="Unassembled WGS sequence"/>
</dbReference>
<evidence type="ECO:0000259" key="7">
    <source>
        <dbReference type="PROSITE" id="PS50021"/>
    </source>
</evidence>
<feature type="compositionally biased region" description="Low complexity" evidence="6">
    <location>
        <begin position="1769"/>
        <end position="1785"/>
    </location>
</feature>
<dbReference type="WBParaSite" id="TREG1_13810.1">
    <property type="protein sequence ID" value="TREG1_13810.1"/>
    <property type="gene ID" value="TREG1_13810"/>
</dbReference>
<proteinExistence type="predicted"/>
<evidence type="ECO:0000313" key="10">
    <source>
        <dbReference type="WBParaSite" id="TREG1_13810.1"/>
    </source>
</evidence>
<feature type="region of interest" description="Disordered" evidence="6">
    <location>
        <begin position="1769"/>
        <end position="1791"/>
    </location>
</feature>
<dbReference type="Gene3D" id="1.10.418.10">
    <property type="entry name" value="Calponin-like domain"/>
    <property type="match status" value="1"/>
</dbReference>
<dbReference type="GO" id="GO:0060271">
    <property type="term" value="P:cilium assembly"/>
    <property type="evidence" value="ECO:0007669"/>
    <property type="project" value="TreeGrafter"/>
</dbReference>
<evidence type="ECO:0000256" key="6">
    <source>
        <dbReference type="SAM" id="MobiDB-lite"/>
    </source>
</evidence>
<protein>
    <recommendedName>
        <fullName evidence="11">Calponin-homology (CH) domain-containing protein</fullName>
    </recommendedName>
</protein>
<feature type="region of interest" description="Disordered" evidence="6">
    <location>
        <begin position="2909"/>
        <end position="2946"/>
    </location>
</feature>
<keyword evidence="3" id="KW-0963">Cytoplasm</keyword>
<dbReference type="GO" id="GO:0005929">
    <property type="term" value="C:cilium"/>
    <property type="evidence" value="ECO:0007669"/>
    <property type="project" value="TreeGrafter"/>
</dbReference>
<dbReference type="InterPro" id="IPR056343">
    <property type="entry name" value="CFAP47_dom"/>
</dbReference>
<evidence type="ECO:0000256" key="4">
    <source>
        <dbReference type="ARBA" id="ARBA00023069"/>
    </source>
</evidence>
<dbReference type="Gene3D" id="2.60.40.10">
    <property type="entry name" value="Immunoglobulins"/>
    <property type="match status" value="3"/>
</dbReference>
<keyword evidence="9" id="KW-1185">Reference proteome</keyword>
<dbReference type="PANTHER" id="PTHR45912">
    <property type="entry name" value="CILIA- AND FLAGELLA-ASSOCIATED PROTEIN 47"/>
    <property type="match status" value="1"/>
</dbReference>
<dbReference type="PROSITE" id="PS50021">
    <property type="entry name" value="CH"/>
    <property type="match status" value="1"/>
</dbReference>
<dbReference type="SUPFAM" id="SSF47576">
    <property type="entry name" value="Calponin-homology domain, CH-domain"/>
    <property type="match status" value="1"/>
</dbReference>
<reference evidence="9" key="1">
    <citation type="submission" date="2022-06" db="EMBL/GenBank/DDBJ databases">
        <authorList>
            <person name="Berger JAMES D."/>
            <person name="Berger JAMES D."/>
        </authorList>
    </citation>
    <scope>NUCLEOTIDE SEQUENCE [LARGE SCALE GENOMIC DNA]</scope>
</reference>
<feature type="domain" description="Calponin-homology (CH)" evidence="7">
    <location>
        <begin position="2043"/>
        <end position="2169"/>
    </location>
</feature>
<evidence type="ECO:0000256" key="1">
    <source>
        <dbReference type="ARBA" id="ARBA00004138"/>
    </source>
</evidence>
<dbReference type="Pfam" id="PF24529">
    <property type="entry name" value="CFAP47"/>
    <property type="match status" value="1"/>
</dbReference>
<dbReference type="InterPro" id="IPR008962">
    <property type="entry name" value="PapD-like_sf"/>
</dbReference>
<dbReference type="PANTHER" id="PTHR45912:SF3">
    <property type="entry name" value="CILIA- AND FLAGELLA-ASSOCIATED PROTEIN 47"/>
    <property type="match status" value="1"/>
</dbReference>
<evidence type="ECO:0000256" key="5">
    <source>
        <dbReference type="ARBA" id="ARBA00023273"/>
    </source>
</evidence>
<evidence type="ECO:0000256" key="3">
    <source>
        <dbReference type="ARBA" id="ARBA00022490"/>
    </source>
</evidence>
<reference evidence="10" key="2">
    <citation type="submission" date="2023-11" db="UniProtKB">
        <authorList>
            <consortium name="WormBaseParasite"/>
        </authorList>
    </citation>
    <scope>IDENTIFICATION</scope>
</reference>
<dbReference type="PROSITE" id="PS50202">
    <property type="entry name" value="MSP"/>
    <property type="match status" value="1"/>
</dbReference>